<dbReference type="Proteomes" id="UP000230391">
    <property type="component" value="Unassembled WGS sequence"/>
</dbReference>
<reference evidence="2" key="1">
    <citation type="submission" date="2017-09" db="EMBL/GenBank/DDBJ databases">
        <title>Depth-based differentiation of microbial function through sediment-hosted aquifers and enrichment of novel symbionts in the deep terrestrial subsurface.</title>
        <authorList>
            <person name="Probst A.J."/>
            <person name="Ladd B."/>
            <person name="Jarett J.K."/>
            <person name="Geller-Mcgrath D.E."/>
            <person name="Sieber C.M.K."/>
            <person name="Emerson J.B."/>
            <person name="Anantharaman K."/>
            <person name="Thomas B.C."/>
            <person name="Malmstrom R."/>
            <person name="Stieglmeier M."/>
            <person name="Klingl A."/>
            <person name="Woyke T."/>
            <person name="Ryan C.M."/>
            <person name="Banfield J.F."/>
        </authorList>
    </citation>
    <scope>NUCLEOTIDE SEQUENCE [LARGE SCALE GENOMIC DNA]</scope>
</reference>
<evidence type="ECO:0000313" key="1">
    <source>
        <dbReference type="EMBL" id="PJC56204.1"/>
    </source>
</evidence>
<feature type="non-terminal residue" evidence="1">
    <location>
        <position position="223"/>
    </location>
</feature>
<evidence type="ECO:0000313" key="2">
    <source>
        <dbReference type="Proteomes" id="UP000230391"/>
    </source>
</evidence>
<accession>A0A2M8FEZ2</accession>
<dbReference type="AlphaFoldDB" id="A0A2M8FEZ2"/>
<comment type="caution">
    <text evidence="1">The sequence shown here is derived from an EMBL/GenBank/DDBJ whole genome shotgun (WGS) entry which is preliminary data.</text>
</comment>
<protein>
    <submittedName>
        <fullName evidence="1">Uncharacterized protein</fullName>
    </submittedName>
</protein>
<gene>
    <name evidence="1" type="ORF">CO026_01630</name>
</gene>
<name>A0A2M8FEZ2_9BACT</name>
<proteinExistence type="predicted"/>
<dbReference type="EMBL" id="PFRD01000065">
    <property type="protein sequence ID" value="PJC56204.1"/>
    <property type="molecule type" value="Genomic_DNA"/>
</dbReference>
<sequence>MPANKMKMSFYKKIVSFFSLGTLALAFLTMPFAPRIVQAAECVYNLSEFRASQSNITQTGTAQLSAKVAVSGDVTKCVQQLKFTYYLRQNAFVTSEGNSYYDSNKTEDVFIGEQAVSISNLQAQSNFSYALSRIGADWKDKIPDPDSSLVFSLKVEEIVSWGLDRDILDSKPSLTVNVSGMSTGTTPAGGYKLNLDVQPSKGVYTPDDQSISVGFVLSSSDAS</sequence>
<organism evidence="1 2">
    <name type="scientific">Candidatus Kaiserbacteria bacterium CG_4_9_14_0_2_um_filter_41_32</name>
    <dbReference type="NCBI Taxonomy" id="1974601"/>
    <lineage>
        <taxon>Bacteria</taxon>
        <taxon>Candidatus Kaiseribacteriota</taxon>
    </lineage>
</organism>